<dbReference type="EMBL" id="UZAH01026787">
    <property type="protein sequence ID" value="VDO85349.1"/>
    <property type="molecule type" value="Genomic_DNA"/>
</dbReference>
<dbReference type="OrthoDB" id="5850587at2759"/>
<evidence type="ECO:0000259" key="2">
    <source>
        <dbReference type="Pfam" id="PF24982"/>
    </source>
</evidence>
<keyword evidence="4" id="KW-1185">Reference proteome</keyword>
<keyword evidence="1" id="KW-0472">Membrane</keyword>
<evidence type="ECO:0000256" key="1">
    <source>
        <dbReference type="SAM" id="Phobius"/>
    </source>
</evidence>
<protein>
    <submittedName>
        <fullName evidence="5">Activin_recp domain-containing protein</fullName>
    </submittedName>
</protein>
<gene>
    <name evidence="3" type="ORF">HPBE_LOCUS10517</name>
</gene>
<sequence length="118" mass="13727">MCYSEYYAVNRSGSVRQYFDRFCVHQKHCIDRGIDQQCQSLEQLDKGIQKTFFKYHHGKPSRSTLMKSRFCCCETDRCNNFDSQMALEEFGISVSSSLWFPMSLVFVAIISSYSSVIL</sequence>
<dbReference type="Pfam" id="PF24982">
    <property type="entry name" value="DUF7773"/>
    <property type="match status" value="1"/>
</dbReference>
<feature type="domain" description="DUF7773" evidence="2">
    <location>
        <begin position="1"/>
        <end position="93"/>
    </location>
</feature>
<dbReference type="InterPro" id="IPR056675">
    <property type="entry name" value="DUF7773"/>
</dbReference>
<dbReference type="AlphaFoldDB" id="A0A183FRP1"/>
<organism evidence="4 5">
    <name type="scientific">Heligmosomoides polygyrus</name>
    <name type="common">Parasitic roundworm</name>
    <dbReference type="NCBI Taxonomy" id="6339"/>
    <lineage>
        <taxon>Eukaryota</taxon>
        <taxon>Metazoa</taxon>
        <taxon>Ecdysozoa</taxon>
        <taxon>Nematoda</taxon>
        <taxon>Chromadorea</taxon>
        <taxon>Rhabditida</taxon>
        <taxon>Rhabditina</taxon>
        <taxon>Rhabditomorpha</taxon>
        <taxon>Strongyloidea</taxon>
        <taxon>Heligmosomidae</taxon>
        <taxon>Heligmosomoides</taxon>
    </lineage>
</organism>
<dbReference type="Proteomes" id="UP000050761">
    <property type="component" value="Unassembled WGS sequence"/>
</dbReference>
<reference evidence="5" key="2">
    <citation type="submission" date="2019-09" db="UniProtKB">
        <authorList>
            <consortium name="WormBaseParasite"/>
        </authorList>
    </citation>
    <scope>IDENTIFICATION</scope>
</reference>
<evidence type="ECO:0000313" key="5">
    <source>
        <dbReference type="WBParaSite" id="HPBE_0001051601-mRNA-1"/>
    </source>
</evidence>
<reference evidence="3 4" key="1">
    <citation type="submission" date="2018-11" db="EMBL/GenBank/DDBJ databases">
        <authorList>
            <consortium name="Pathogen Informatics"/>
        </authorList>
    </citation>
    <scope>NUCLEOTIDE SEQUENCE [LARGE SCALE GENOMIC DNA]</scope>
</reference>
<accession>A0A3P7Z5E8</accession>
<accession>A0A183FRP1</accession>
<evidence type="ECO:0000313" key="4">
    <source>
        <dbReference type="Proteomes" id="UP000050761"/>
    </source>
</evidence>
<dbReference type="WBParaSite" id="HPBE_0001051601-mRNA-1">
    <property type="protein sequence ID" value="HPBE_0001051601-mRNA-1"/>
    <property type="gene ID" value="HPBE_0001051601"/>
</dbReference>
<keyword evidence="1" id="KW-1133">Transmembrane helix</keyword>
<evidence type="ECO:0000313" key="3">
    <source>
        <dbReference type="EMBL" id="VDO85349.1"/>
    </source>
</evidence>
<name>A0A183FRP1_HELPZ</name>
<keyword evidence="1" id="KW-0812">Transmembrane</keyword>
<proteinExistence type="predicted"/>
<feature type="transmembrane region" description="Helical" evidence="1">
    <location>
        <begin position="98"/>
        <end position="117"/>
    </location>
</feature>